<reference evidence="3" key="1">
    <citation type="submission" date="2022-01" db="EMBL/GenBank/DDBJ databases">
        <authorList>
            <person name="Wang Y."/>
        </authorList>
    </citation>
    <scope>NUCLEOTIDE SEQUENCE</scope>
    <source>
        <strain evidence="3">WB101</strain>
    </source>
</reference>
<sequence>MTLFKPISFLTALFLFSGIFTNIVAQQVAYKSTDKIISETSFTSSESEKTQDKPYKTEFFRVRGIPKVTVHTTTGNVEVFQNPDINGVRVDLFLERSFSLWSGRTSLDNFRIILQQQGDHIIASVEDKKSGHVPAGSDIKFHFLVQTPQKVTTNLRTFNGDIILENVEGHHFIQNQTGNISVNNTRGEIRVVSTTGNIDLTSLEGNVYAKTVNGSVNVLSNYGEVRVRSVSGNITASDITGTLVSATTSGNIYADFMDVSKGIYLETLSGDIELFLPGTSGFNIEGSAMSYDLRGLSESTITERHQNQRDLNVVIREGGLPVHLSTMSGRIRVSESQ</sequence>
<reference evidence="3" key="2">
    <citation type="submission" date="2024-05" db="EMBL/GenBank/DDBJ databases">
        <title>Rhodohalobacter halophilus gen. nov., sp. nov., a moderately halophilic member of the family Balneolaceae.</title>
        <authorList>
            <person name="Xia J."/>
        </authorList>
    </citation>
    <scope>NUCLEOTIDE SEQUENCE</scope>
    <source>
        <strain evidence="3">WB101</strain>
    </source>
</reference>
<gene>
    <name evidence="3" type="ORF">L6773_15955</name>
</gene>
<protein>
    <submittedName>
        <fullName evidence="3">DUF4097 family beta strand repeat-containing protein</fullName>
    </submittedName>
</protein>
<evidence type="ECO:0000313" key="3">
    <source>
        <dbReference type="EMBL" id="MCG2590072.1"/>
    </source>
</evidence>
<keyword evidence="4" id="KW-1185">Reference proteome</keyword>
<evidence type="ECO:0000259" key="2">
    <source>
        <dbReference type="Pfam" id="PF13349"/>
    </source>
</evidence>
<proteinExistence type="predicted"/>
<name>A0ABS9KGU8_9BACT</name>
<dbReference type="Pfam" id="PF13349">
    <property type="entry name" value="DUF4097"/>
    <property type="match status" value="1"/>
</dbReference>
<feature type="domain" description="DUF4097" evidence="2">
    <location>
        <begin position="193"/>
        <end position="333"/>
    </location>
</feature>
<evidence type="ECO:0000313" key="4">
    <source>
        <dbReference type="Proteomes" id="UP001165366"/>
    </source>
</evidence>
<dbReference type="Proteomes" id="UP001165366">
    <property type="component" value="Unassembled WGS sequence"/>
</dbReference>
<feature type="chain" id="PRO_5045325855" evidence="1">
    <location>
        <begin position="26"/>
        <end position="337"/>
    </location>
</feature>
<dbReference type="InterPro" id="IPR025164">
    <property type="entry name" value="Toastrack_DUF4097"/>
</dbReference>
<dbReference type="RefSeq" id="WP_237855429.1">
    <property type="nucleotide sequence ID" value="NZ_JAKLWS010000025.1"/>
</dbReference>
<dbReference type="EMBL" id="JAKLWS010000025">
    <property type="protein sequence ID" value="MCG2590072.1"/>
    <property type="molecule type" value="Genomic_DNA"/>
</dbReference>
<organism evidence="3 4">
    <name type="scientific">Rhodohalobacter sulfatireducens</name>
    <dbReference type="NCBI Taxonomy" id="2911366"/>
    <lineage>
        <taxon>Bacteria</taxon>
        <taxon>Pseudomonadati</taxon>
        <taxon>Balneolota</taxon>
        <taxon>Balneolia</taxon>
        <taxon>Balneolales</taxon>
        <taxon>Balneolaceae</taxon>
        <taxon>Rhodohalobacter</taxon>
    </lineage>
</organism>
<feature type="signal peptide" evidence="1">
    <location>
        <begin position="1"/>
        <end position="25"/>
    </location>
</feature>
<keyword evidence="1" id="KW-0732">Signal</keyword>
<comment type="caution">
    <text evidence="3">The sequence shown here is derived from an EMBL/GenBank/DDBJ whole genome shotgun (WGS) entry which is preliminary data.</text>
</comment>
<evidence type="ECO:0000256" key="1">
    <source>
        <dbReference type="SAM" id="SignalP"/>
    </source>
</evidence>
<accession>A0ABS9KGU8</accession>